<dbReference type="InterPro" id="IPR011990">
    <property type="entry name" value="TPR-like_helical_dom_sf"/>
</dbReference>
<comment type="caution">
    <text evidence="3">The sequence shown here is derived from an EMBL/GenBank/DDBJ whole genome shotgun (WGS) entry which is preliminary data.</text>
</comment>
<feature type="chain" id="PRO_5036845236" evidence="2">
    <location>
        <begin position="22"/>
        <end position="580"/>
    </location>
</feature>
<name>A0A948RZ56_UNCEI</name>
<evidence type="ECO:0000256" key="2">
    <source>
        <dbReference type="SAM" id="SignalP"/>
    </source>
</evidence>
<keyword evidence="1" id="KW-0802">TPR repeat</keyword>
<sequence length="580" mass="65789">MIRPATLVLLALLLIPGNGRADTETALNTGQTDSESALTSGLTHGNLWPWDEPALSAAATRFFEYTYQMEYDRCRAIADSLKAARPEDPLTLIFEARIFRSIFREVDVTRPTKEAQFDQFLEVLSEMSSRSQALLDKNPDDPRAHLALGWGGMLKSQFQVMLKEYWGANKTSSSAIEHVKRVLELKPEQPDAKFLLGAYLYMVDTLPKFIKLIKWIPFLGIPSGDRERGLEMLKEAAAAPIPTARDYQLFYGFSDVFYEGVFRRSEQTFLPFHIAYPANPRFSLPLALVAPYDPMEGLMADRYWRLLSQEWEITRRTAGVRGPWWQGQVRWSVTMALRICLMAAFQWEAIGRPDMALPIYQEMVADPLTRYFRLSGPIRMGLARSAWLQGDRNMALHALEEIVQIDILEPWHDKAEKFQKEIENAAAPPAHLELWKIASLPLIEVFESCKHPGTAWEEGSKDGFPFSRAQLREIETLAANGASKDPILLKLLGDCYTLSGLFDKALDAYEKTLNAAGENEAYWAIHIQTILSETFILERLGRKKEAVKNAEEALKRVAHADLLRYSLESRLDGAKRAADR</sequence>
<accession>A0A948RZ56</accession>
<dbReference type="EMBL" id="JAHJDP010000042">
    <property type="protein sequence ID" value="MBU2690919.1"/>
    <property type="molecule type" value="Genomic_DNA"/>
</dbReference>
<evidence type="ECO:0000313" key="3">
    <source>
        <dbReference type="EMBL" id="MBU2690919.1"/>
    </source>
</evidence>
<keyword evidence="2" id="KW-0732">Signal</keyword>
<dbReference type="AlphaFoldDB" id="A0A948RZ56"/>
<organism evidence="3 4">
    <name type="scientific">Eiseniibacteriota bacterium</name>
    <dbReference type="NCBI Taxonomy" id="2212470"/>
    <lineage>
        <taxon>Bacteria</taxon>
        <taxon>Candidatus Eiseniibacteriota</taxon>
    </lineage>
</organism>
<evidence type="ECO:0000313" key="4">
    <source>
        <dbReference type="Proteomes" id="UP000777784"/>
    </source>
</evidence>
<feature type="signal peptide" evidence="2">
    <location>
        <begin position="1"/>
        <end position="21"/>
    </location>
</feature>
<gene>
    <name evidence="3" type="ORF">KJ970_08320</name>
</gene>
<dbReference type="InterPro" id="IPR019734">
    <property type="entry name" value="TPR_rpt"/>
</dbReference>
<protein>
    <submittedName>
        <fullName evidence="3">Tetratricopeptide repeat protein</fullName>
    </submittedName>
</protein>
<dbReference type="SUPFAM" id="SSF48452">
    <property type="entry name" value="TPR-like"/>
    <property type="match status" value="1"/>
</dbReference>
<dbReference type="Proteomes" id="UP000777784">
    <property type="component" value="Unassembled WGS sequence"/>
</dbReference>
<evidence type="ECO:0000256" key="1">
    <source>
        <dbReference type="PROSITE-ProRule" id="PRU00339"/>
    </source>
</evidence>
<reference evidence="3" key="1">
    <citation type="submission" date="2021-05" db="EMBL/GenBank/DDBJ databases">
        <title>Energy efficiency and biological interactions define the core microbiome of deep oligotrophic groundwater.</title>
        <authorList>
            <person name="Mehrshad M."/>
            <person name="Lopez-Fernandez M."/>
            <person name="Bell E."/>
            <person name="Bernier-Latmani R."/>
            <person name="Bertilsson S."/>
            <person name="Dopson M."/>
        </authorList>
    </citation>
    <scope>NUCLEOTIDE SEQUENCE</scope>
    <source>
        <strain evidence="3">Modern_marine.mb.64</strain>
    </source>
</reference>
<dbReference type="SMART" id="SM00028">
    <property type="entry name" value="TPR"/>
    <property type="match status" value="3"/>
</dbReference>
<proteinExistence type="predicted"/>
<feature type="repeat" description="TPR" evidence="1">
    <location>
        <begin position="486"/>
        <end position="519"/>
    </location>
</feature>
<dbReference type="PROSITE" id="PS50005">
    <property type="entry name" value="TPR"/>
    <property type="match status" value="1"/>
</dbReference>
<dbReference type="Gene3D" id="1.25.40.10">
    <property type="entry name" value="Tetratricopeptide repeat domain"/>
    <property type="match status" value="2"/>
</dbReference>